<evidence type="ECO:0000259" key="13">
    <source>
        <dbReference type="Pfam" id="PF08323"/>
    </source>
</evidence>
<evidence type="ECO:0000313" key="14">
    <source>
        <dbReference type="EMBL" id="TGD71502.1"/>
    </source>
</evidence>
<dbReference type="InterPro" id="IPR001296">
    <property type="entry name" value="Glyco_trans_1"/>
</dbReference>
<protein>
    <recommendedName>
        <fullName evidence="6 11">Glycogen synthase</fullName>
        <ecNumber evidence="5 11">2.4.1.21</ecNumber>
    </recommendedName>
    <alternativeName>
        <fullName evidence="10 11">Starch [bacterial glycogen] synthase</fullName>
    </alternativeName>
</protein>
<evidence type="ECO:0000256" key="5">
    <source>
        <dbReference type="ARBA" id="ARBA00012588"/>
    </source>
</evidence>
<reference evidence="14 15" key="1">
    <citation type="submission" date="2019-04" db="EMBL/GenBank/DDBJ databases">
        <title>Taxonomy of novel Haliea sp. from mangrove soil of West Coast of India.</title>
        <authorList>
            <person name="Verma A."/>
            <person name="Kumar P."/>
            <person name="Krishnamurthi S."/>
        </authorList>
    </citation>
    <scope>NUCLEOTIDE SEQUENCE [LARGE SCALE GENOMIC DNA]</scope>
    <source>
        <strain evidence="14 15">SAOS-164</strain>
    </source>
</reference>
<dbReference type="PANTHER" id="PTHR45825:SF11">
    <property type="entry name" value="ALPHA AMYLASE DOMAIN-CONTAINING PROTEIN"/>
    <property type="match status" value="1"/>
</dbReference>
<evidence type="ECO:0000256" key="10">
    <source>
        <dbReference type="ARBA" id="ARBA00031722"/>
    </source>
</evidence>
<evidence type="ECO:0000256" key="8">
    <source>
        <dbReference type="ARBA" id="ARBA00022679"/>
    </source>
</evidence>
<dbReference type="EMBL" id="SRLE01000013">
    <property type="protein sequence ID" value="TGD71502.1"/>
    <property type="molecule type" value="Genomic_DNA"/>
</dbReference>
<evidence type="ECO:0000256" key="6">
    <source>
        <dbReference type="ARBA" id="ARBA00019935"/>
    </source>
</evidence>
<proteinExistence type="inferred from homology"/>
<dbReference type="AlphaFoldDB" id="A0A4Z0LW00"/>
<dbReference type="NCBIfam" id="NF001899">
    <property type="entry name" value="PRK00654.1-2"/>
    <property type="match status" value="1"/>
</dbReference>
<evidence type="ECO:0000259" key="12">
    <source>
        <dbReference type="Pfam" id="PF00534"/>
    </source>
</evidence>
<comment type="caution">
    <text evidence="14">The sequence shown here is derived from an EMBL/GenBank/DDBJ whole genome shotgun (WGS) entry which is preliminary data.</text>
</comment>
<feature type="domain" description="Starch synthase catalytic" evidence="13">
    <location>
        <begin position="6"/>
        <end position="240"/>
    </location>
</feature>
<dbReference type="GO" id="GO:0009011">
    <property type="term" value="F:alpha-1,4-glucan glucosyltransferase (ADP-glucose donor) activity"/>
    <property type="evidence" value="ECO:0007669"/>
    <property type="project" value="UniProtKB-UniRule"/>
</dbReference>
<dbReference type="GO" id="GO:0004373">
    <property type="term" value="F:alpha-1,4-glucan glucosyltransferase (UDP-glucose donor) activity"/>
    <property type="evidence" value="ECO:0007669"/>
    <property type="project" value="InterPro"/>
</dbReference>
<dbReference type="NCBIfam" id="TIGR02095">
    <property type="entry name" value="glgA"/>
    <property type="match status" value="1"/>
</dbReference>
<dbReference type="EC" id="2.4.1.21" evidence="5 11"/>
<sequence>MADSGRVLFAASEVFPLIKTGGLADVAGSLPAVLREQGVDVRILMPAYGAVLERLGGAPEVARMQLPGGPVGILETRLPDSEVPVWLLDHPDFSQRGGNPYHDAQGHPWADNAQRFLLLSRLAAAVAAGDSPLDWRADVLHCHDWHTGPAIALARYYAHPPMTVFTIHNLAHLGLFDRATFDRLHLPQELWSIHAMEFYGNFCFMKGGLNYADWVTTVSPTYAHEICSAPGGMGMEGLLSQRRERLVGILNGIDTEVWNPATDAHLAAPYSAASLERKALNKQRLQEELGLPQRADLPLFGFVGRLAEQKGVDLLLPLLDELLATPAQLVVLGTGEARLEQALGELATRHPQAAALRLAYNEGLAHRIEAGADIFLMPSLFEPCGLNQMYSLRYGTLPLVRATGGLADTVTDASDANLAAGTATGFVFGTPDSDALRGAAQRALSLWAQPERWRAMQATAMAQDFSWERSAAQYLQLYGFAAAD</sequence>
<evidence type="ECO:0000256" key="11">
    <source>
        <dbReference type="HAMAP-Rule" id="MF_00484"/>
    </source>
</evidence>
<dbReference type="Pfam" id="PF00534">
    <property type="entry name" value="Glycos_transf_1"/>
    <property type="match status" value="1"/>
</dbReference>
<comment type="catalytic activity">
    <reaction evidence="1 11">
        <text>[(1-&gt;4)-alpha-D-glucosyl](n) + ADP-alpha-D-glucose = [(1-&gt;4)-alpha-D-glucosyl](n+1) + ADP + H(+)</text>
        <dbReference type="Rhea" id="RHEA:18189"/>
        <dbReference type="Rhea" id="RHEA-COMP:9584"/>
        <dbReference type="Rhea" id="RHEA-COMP:9587"/>
        <dbReference type="ChEBI" id="CHEBI:15378"/>
        <dbReference type="ChEBI" id="CHEBI:15444"/>
        <dbReference type="ChEBI" id="CHEBI:57498"/>
        <dbReference type="ChEBI" id="CHEBI:456216"/>
        <dbReference type="EC" id="2.4.1.21"/>
    </reaction>
</comment>
<dbReference type="OrthoDB" id="9808590at2"/>
<name>A0A4Z0LW00_9GAMM</name>
<accession>A0A4Z0LW00</accession>
<dbReference type="CDD" id="cd03791">
    <property type="entry name" value="GT5_Glycogen_synthase_DULL1-like"/>
    <property type="match status" value="1"/>
</dbReference>
<evidence type="ECO:0000256" key="4">
    <source>
        <dbReference type="ARBA" id="ARBA00010281"/>
    </source>
</evidence>
<dbReference type="SUPFAM" id="SSF53756">
    <property type="entry name" value="UDP-Glycosyltransferase/glycogen phosphorylase"/>
    <property type="match status" value="1"/>
</dbReference>
<keyword evidence="8 11" id="KW-0808">Transferase</keyword>
<organism evidence="14 15">
    <name type="scientific">Mangrovimicrobium sediminis</name>
    <dbReference type="NCBI Taxonomy" id="2562682"/>
    <lineage>
        <taxon>Bacteria</taxon>
        <taxon>Pseudomonadati</taxon>
        <taxon>Pseudomonadota</taxon>
        <taxon>Gammaproteobacteria</taxon>
        <taxon>Cellvibrionales</taxon>
        <taxon>Halieaceae</taxon>
        <taxon>Mangrovimicrobium</taxon>
    </lineage>
</organism>
<dbReference type="HAMAP" id="MF_00484">
    <property type="entry name" value="Glycogen_synth"/>
    <property type="match status" value="1"/>
</dbReference>
<dbReference type="PANTHER" id="PTHR45825">
    <property type="entry name" value="GRANULE-BOUND STARCH SYNTHASE 1, CHLOROPLASTIC/AMYLOPLASTIC"/>
    <property type="match status" value="1"/>
</dbReference>
<evidence type="ECO:0000256" key="7">
    <source>
        <dbReference type="ARBA" id="ARBA00022676"/>
    </source>
</evidence>
<feature type="domain" description="Glycosyl transferase family 1" evidence="12">
    <location>
        <begin position="295"/>
        <end position="454"/>
    </location>
</feature>
<comment type="function">
    <text evidence="2 11">Synthesizes alpha-1,4-glucan chains using ADP-glucose.</text>
</comment>
<dbReference type="Gene3D" id="3.40.50.2000">
    <property type="entry name" value="Glycogen Phosphorylase B"/>
    <property type="match status" value="2"/>
</dbReference>
<evidence type="ECO:0000256" key="2">
    <source>
        <dbReference type="ARBA" id="ARBA00002764"/>
    </source>
</evidence>
<dbReference type="InterPro" id="IPR013534">
    <property type="entry name" value="Starch_synth_cat_dom"/>
</dbReference>
<dbReference type="UniPathway" id="UPA00164"/>
<comment type="pathway">
    <text evidence="3 11">Glycan biosynthesis; glycogen biosynthesis.</text>
</comment>
<keyword evidence="9 11" id="KW-0320">Glycogen biosynthesis</keyword>
<evidence type="ECO:0000256" key="9">
    <source>
        <dbReference type="ARBA" id="ARBA00023056"/>
    </source>
</evidence>
<evidence type="ECO:0000256" key="3">
    <source>
        <dbReference type="ARBA" id="ARBA00004964"/>
    </source>
</evidence>
<dbReference type="Pfam" id="PF08323">
    <property type="entry name" value="Glyco_transf_5"/>
    <property type="match status" value="1"/>
</dbReference>
<dbReference type="RefSeq" id="WP_135446018.1">
    <property type="nucleotide sequence ID" value="NZ_SRLE01000013.1"/>
</dbReference>
<evidence type="ECO:0000313" key="15">
    <source>
        <dbReference type="Proteomes" id="UP000298050"/>
    </source>
</evidence>
<evidence type="ECO:0000256" key="1">
    <source>
        <dbReference type="ARBA" id="ARBA00001478"/>
    </source>
</evidence>
<dbReference type="Proteomes" id="UP000298050">
    <property type="component" value="Unassembled WGS sequence"/>
</dbReference>
<feature type="binding site" evidence="11">
    <location>
        <position position="19"/>
    </location>
    <ligand>
        <name>ADP-alpha-D-glucose</name>
        <dbReference type="ChEBI" id="CHEBI:57498"/>
    </ligand>
</feature>
<gene>
    <name evidence="11 14" type="primary">glgA</name>
    <name evidence="14" type="ORF">E4634_17770</name>
</gene>
<keyword evidence="7 11" id="KW-0328">Glycosyltransferase</keyword>
<comment type="similarity">
    <text evidence="4 11">Belongs to the glycosyltransferase 1 family. Bacterial/plant glycogen synthase subfamily.</text>
</comment>
<dbReference type="InterPro" id="IPR011835">
    <property type="entry name" value="GS/SS"/>
</dbReference>
<keyword evidence="15" id="KW-1185">Reference proteome</keyword>
<dbReference type="GO" id="GO:0005978">
    <property type="term" value="P:glycogen biosynthetic process"/>
    <property type="evidence" value="ECO:0007669"/>
    <property type="project" value="UniProtKB-UniRule"/>
</dbReference>